<organism evidence="2 3">
    <name type="scientific">Hymenobacter defluvii</name>
    <dbReference type="NCBI Taxonomy" id="2054411"/>
    <lineage>
        <taxon>Bacteria</taxon>
        <taxon>Pseudomonadati</taxon>
        <taxon>Bacteroidota</taxon>
        <taxon>Cytophagia</taxon>
        <taxon>Cytophagales</taxon>
        <taxon>Hymenobacteraceae</taxon>
        <taxon>Hymenobacter</taxon>
    </lineage>
</organism>
<dbReference type="Pfam" id="PF18911">
    <property type="entry name" value="PKD_4"/>
    <property type="match status" value="1"/>
</dbReference>
<dbReference type="Pfam" id="PF13585">
    <property type="entry name" value="CHU_C"/>
    <property type="match status" value="1"/>
</dbReference>
<dbReference type="NCBIfam" id="TIGR04131">
    <property type="entry name" value="Bac_Flav_CTERM"/>
    <property type="match status" value="1"/>
</dbReference>
<gene>
    <name evidence="2" type="ORF">J4D97_04975</name>
</gene>
<dbReference type="EMBL" id="JAGETX010000002">
    <property type="protein sequence ID" value="MBO3269995.1"/>
    <property type="molecule type" value="Genomic_DNA"/>
</dbReference>
<dbReference type="InterPro" id="IPR011044">
    <property type="entry name" value="Quino_amine_DH_bsu"/>
</dbReference>
<accession>A0ABS3T8M3</accession>
<reference evidence="2 3" key="1">
    <citation type="submission" date="2021-03" db="EMBL/GenBank/DDBJ databases">
        <authorList>
            <person name="Kim M.K."/>
        </authorList>
    </citation>
    <scope>NUCLEOTIDE SEQUENCE [LARGE SCALE GENOMIC DNA]</scope>
    <source>
        <strain evidence="2 3">BT507</strain>
    </source>
</reference>
<evidence type="ECO:0000313" key="3">
    <source>
        <dbReference type="Proteomes" id="UP000670527"/>
    </source>
</evidence>
<dbReference type="PROSITE" id="PS50093">
    <property type="entry name" value="PKD"/>
    <property type="match status" value="1"/>
</dbReference>
<comment type="caution">
    <text evidence="2">The sequence shown here is derived from an EMBL/GenBank/DDBJ whole genome shotgun (WGS) entry which is preliminary data.</text>
</comment>
<dbReference type="Gene3D" id="2.60.40.10">
    <property type="entry name" value="Immunoglobulins"/>
    <property type="match status" value="1"/>
</dbReference>
<feature type="domain" description="PKD" evidence="1">
    <location>
        <begin position="427"/>
        <end position="459"/>
    </location>
</feature>
<evidence type="ECO:0000259" key="1">
    <source>
        <dbReference type="PROSITE" id="PS50093"/>
    </source>
</evidence>
<dbReference type="InterPro" id="IPR000601">
    <property type="entry name" value="PKD_dom"/>
</dbReference>
<dbReference type="InterPro" id="IPR013783">
    <property type="entry name" value="Ig-like_fold"/>
</dbReference>
<keyword evidence="3" id="KW-1185">Reference proteome</keyword>
<dbReference type="Gene3D" id="2.60.40.2700">
    <property type="match status" value="6"/>
</dbReference>
<proteinExistence type="predicted"/>
<dbReference type="SUPFAM" id="SSF50969">
    <property type="entry name" value="YVTN repeat-like/Quinoprotein amine dehydrogenase"/>
    <property type="match status" value="1"/>
</dbReference>
<evidence type="ECO:0000313" key="2">
    <source>
        <dbReference type="EMBL" id="MBO3269995.1"/>
    </source>
</evidence>
<sequence>MFLLLSGMANMALAQGAPAPPPECAADEKFANTWYFGFKAGLDFNQATDSIPPTVLDNSAMDAPAGSGVMSDANGKILFYSNGTTVWNGDGSVMTNGTGLAGNINNTDGALPIRRPGLVLPGQPTHYFLFTLNSTAGLSYSEIEIPAGGGPGTVLAANKNTPLASGTTEKISGVFHKNGCDIWVIVHGWGDATSGTDNRGDAFLAYRVRVTGVDATPIESTVGSLHAPSVSPVGYKGQMKITPDGGQLALARYSEVLRDSSSTVELFNFDTGTGQVSENPNTPFIIDSGEGKYYGVEFVPGSKLYATVMNPPKLLQFDISGQGPLNRQEIPLTTSADLGSMQAAPDGKIYVARNNETALGFIPYPDSVGAAIGFSEDSLQLGGRTSGLGLVNFNQSSLLRVGFGGELTECKTIRFTAPPIDFDNKQYAWDFGDGTTSTEENPTHAFPDFAEYTVTLRITTDCFCRESRSLVRIPNLPEPGTIAGPQTVCADSAPAAITATDATSDAGLPGVYQWEQSANSNGPFTDIGGATGASYTPTGLQPGTTTYFRRRVQLLLPSGSGPYCTPTFTASVAVTVIPALTAGTIAADQTVCAGSTPAPLTSTGAATGGTGTFTYQWESSTDNGTTWVPVAGATSETLTPGPATITTLYRRQASSGPCNAVSNPITINVTPALVAGSIAAEQSICAGATPAPLTSVAPATGGNGQIAYQWESSLDNTTWTAIQGATGEGYAPGALTATTSFRRQANAGTACAPAVSNVVTITVAPALVAGTIGADQTLCAGATPAPLTSTTDASGGAGAVSYQWESSTDNNIWTAIPNATGATFAPGVLPVTTYFRRQATSASCAPVVSNVVTLTVLPELVAGGIAASQAICAGSTPAPLTSTGAATGGTGTFAYQWEYSTDNTTWIGVTGATDETFAPGALTVTTSFRRRVTAGACGPVTSNVVTITVTPSLTAGTIAADQTVCAGSTPAALTGTAATGGTGTFAYQWESSTGNTTWTAIAGATGETFAPGVLSATTSFRRQVSSGACAAVTSNVVTITVTPALIAGTIAADQAVCAGSAVAPLTSSAAPTGGTGQFVYQWESSPNNTTWTALPGATGAEYAPGTLTSTTYFRRQVSSGACAAVASNVVTITVTPALTAGTIAASQTLCAGSTPAPLTSAGAATGGNGTIEYQWESSSDNATWAAIGGATSATYTPGTLAATTYFRRRATSGPCGPVASNVVTITVTPALTAGTIAADQTLCPGATPTPLISATAAGGGTGTFAYQWESSANNATWTAIAGATGETFAPGALTATTYFRRQVTSGACGPVVSNVVTLTVLPTLTAGSIAANQTICTNATPAPLTSTGAPVGGTGTFAYQWEASADNTNWTAVAGATGEAYAPGALTATTYFRRRVTSGTGTCSTVVSNVVTIQVQPLVTPTVTVATPPASCPGTPLTFTAVPTNAGAAPTFQWFVNNAPVANGPTFTSSTLVTGDQVRVEVTPTAGLCSTGPAVATVTVTRTPTPTPTLAIAAQPGGPVCVGEPITFSIASVTEAGPTPTYQWLVDGNVVAAGPVFTSSTLREGQVVTLRLSTVNSCGQPVTVTSNGVPVRIQPPVDVDAGPDKEILAGSSVTLEGRADGTYPVTWTPAAGLFISPADPLHPTASPTVTTTYTLSAGSGGCADSDEVTVTVRPPIRIPNAFTPNGDGRDDTWQIEFIEQFPDNTVTVYNRWGTKIFSAENYGRSNEWRGDINGQPAPVGTYYYVVVTKGPLGRSYSGSITILY</sequence>
<dbReference type="RefSeq" id="WP_208306630.1">
    <property type="nucleotide sequence ID" value="NZ_JAGETX010000002.1"/>
</dbReference>
<name>A0ABS3T8M3_9BACT</name>
<dbReference type="SUPFAM" id="SSF49299">
    <property type="entry name" value="PKD domain"/>
    <property type="match status" value="1"/>
</dbReference>
<protein>
    <submittedName>
        <fullName evidence="2">Gliding motility-associated C-terminal domain-containing protein</fullName>
    </submittedName>
</protein>
<dbReference type="InterPro" id="IPR026341">
    <property type="entry name" value="T9SS_type_B"/>
</dbReference>
<dbReference type="InterPro" id="IPR035986">
    <property type="entry name" value="PKD_dom_sf"/>
</dbReference>
<dbReference type="Proteomes" id="UP000670527">
    <property type="component" value="Unassembled WGS sequence"/>
</dbReference>